<sequence>MEQLGTIVLDLRPGPGNPRNSEGAFLDLNDGRLMFAYSRFTGDSADDFAKACIAVRYSSDGGDSWTDDAVIAQPEDHDALNIMSVSLLRMRNGDIGLFYLLRYGWQDMRLHVRRSSDDGATWGEPVCCVPAMGYYVTNNDRVVRLSSGRLVVPAGYHRMKTSDTEWGKFDGRAVTFFFLSDDDGATWREARNFVSIGSPNSRSDMQEPGLIELTDDTLWGWARTDLGCQYETFSHDGGESWSAPMPSAFTSPCSPLSMKRNPHNGDLLAVWNPIPAYNTRKLEKHSWGRTPLIGAVSKDEGRTWSGHFAVEREEDGNGCCYVAIHFTGNAVLLAYCAGEAEDGICLTRLKVRKIALSELQG</sequence>
<dbReference type="Proteomes" id="UP000250369">
    <property type="component" value="Unassembled WGS sequence"/>
</dbReference>
<evidence type="ECO:0000313" key="2">
    <source>
        <dbReference type="EMBL" id="RAV09397.1"/>
    </source>
</evidence>
<dbReference type="AlphaFoldDB" id="A0A329LXE4"/>
<dbReference type="Pfam" id="PF13088">
    <property type="entry name" value="BNR_2"/>
    <property type="match status" value="1"/>
</dbReference>
<dbReference type="CDD" id="cd15482">
    <property type="entry name" value="Sialidase_non-viral"/>
    <property type="match status" value="1"/>
</dbReference>
<dbReference type="PANTHER" id="PTHR43752:SF2">
    <property type="entry name" value="BNR_ASP-BOX REPEAT FAMILY PROTEIN"/>
    <property type="match status" value="1"/>
</dbReference>
<evidence type="ECO:0000313" key="3">
    <source>
        <dbReference type="Proteomes" id="UP000250369"/>
    </source>
</evidence>
<organism evidence="2 3">
    <name type="scientific">Paenibacillus contaminans</name>
    <dbReference type="NCBI Taxonomy" id="450362"/>
    <lineage>
        <taxon>Bacteria</taxon>
        <taxon>Bacillati</taxon>
        <taxon>Bacillota</taxon>
        <taxon>Bacilli</taxon>
        <taxon>Bacillales</taxon>
        <taxon>Paenibacillaceae</taxon>
        <taxon>Paenibacillus</taxon>
    </lineage>
</organism>
<accession>A0A329LXE4</accession>
<dbReference type="EMBL" id="QMFB01000050">
    <property type="protein sequence ID" value="RAV09397.1"/>
    <property type="molecule type" value="Genomic_DNA"/>
</dbReference>
<evidence type="ECO:0000259" key="1">
    <source>
        <dbReference type="Pfam" id="PF13088"/>
    </source>
</evidence>
<dbReference type="PANTHER" id="PTHR43752">
    <property type="entry name" value="BNR/ASP-BOX REPEAT FAMILY PROTEIN"/>
    <property type="match status" value="1"/>
</dbReference>
<dbReference type="SUPFAM" id="SSF50939">
    <property type="entry name" value="Sialidases"/>
    <property type="match status" value="1"/>
</dbReference>
<dbReference type="InterPro" id="IPR011040">
    <property type="entry name" value="Sialidase"/>
</dbReference>
<keyword evidence="3" id="KW-1185">Reference proteome</keyword>
<protein>
    <submittedName>
        <fullName evidence="2">Exo-alpha-sialidase</fullName>
    </submittedName>
</protein>
<dbReference type="Gene3D" id="2.120.10.10">
    <property type="match status" value="1"/>
</dbReference>
<comment type="caution">
    <text evidence="2">The sequence shown here is derived from an EMBL/GenBank/DDBJ whole genome shotgun (WGS) entry which is preliminary data.</text>
</comment>
<dbReference type="InterPro" id="IPR036278">
    <property type="entry name" value="Sialidase_sf"/>
</dbReference>
<proteinExistence type="predicted"/>
<reference evidence="2 3" key="1">
    <citation type="journal article" date="2009" name="Int. J. Syst. Evol. Microbiol.">
        <title>Paenibacillus contaminans sp. nov., isolated from a contaminated laboratory plate.</title>
        <authorList>
            <person name="Chou J.H."/>
            <person name="Lee J.H."/>
            <person name="Lin M.C."/>
            <person name="Chang P.S."/>
            <person name="Arun A.B."/>
            <person name="Young C.C."/>
            <person name="Chen W.M."/>
        </authorList>
    </citation>
    <scope>NUCLEOTIDE SEQUENCE [LARGE SCALE GENOMIC DNA]</scope>
    <source>
        <strain evidence="2 3">CKOBP-6</strain>
    </source>
</reference>
<dbReference type="OrthoDB" id="41724at2"/>
<name>A0A329LXE4_9BACL</name>
<feature type="domain" description="Sialidase" evidence="1">
    <location>
        <begin position="53"/>
        <end position="316"/>
    </location>
</feature>
<dbReference type="RefSeq" id="WP_113036564.1">
    <property type="nucleotide sequence ID" value="NZ_QMFB01000050.1"/>
</dbReference>
<gene>
    <name evidence="2" type="ORF">DQG23_39540</name>
</gene>